<sequence>MVGLHIVRKMKSGVSGFRALSRRWISSETCVIRGACQDITFPSSLFESLDDHQARFRLVQQIRHGELIEVDPTQPNLINDHWRRILFSGFLHSYICKSENDCIANAFNYENVGVLKGLNLLAFKKFDRVEGKKNSDHMEYSAFVKNIFRRFCDSSPLLLFQQCADFVAACEIGDDNVLRYHSFFLEDEELANLYTDTRRLLRQEFKHRGLGPQAKNILTELDTCYSNTTVVRECERHLVLQHLLGSHCPEQTTQGSLQGGAVSSFPGTALVDIHQIAVQHVIEDNVLNPAFRMHPKQWNLLNTYSRVDLIRTLRYMFPMYPGKILVLFKANRVLHHLQMARRLPTPSIYYYVSPPVIDNIWR</sequence>
<evidence type="ECO:0000313" key="1">
    <source>
        <dbReference type="EMBL" id="TKW32744.1"/>
    </source>
</evidence>
<dbReference type="AlphaFoldDB" id="A0A4U6VUV6"/>
<dbReference type="Gramene" id="TKW32744">
    <property type="protein sequence ID" value="TKW32744"/>
    <property type="gene ID" value="SEVIR_2G188000v2"/>
</dbReference>
<dbReference type="EMBL" id="CM016553">
    <property type="protein sequence ID" value="TKW32744.1"/>
    <property type="molecule type" value="Genomic_DNA"/>
</dbReference>
<keyword evidence="2" id="KW-1185">Reference proteome</keyword>
<protein>
    <submittedName>
        <fullName evidence="1">Uncharacterized protein</fullName>
    </submittedName>
</protein>
<gene>
    <name evidence="1" type="ORF">SEVIR_2G188000v2</name>
</gene>
<dbReference type="Proteomes" id="UP000298652">
    <property type="component" value="Chromosome 2"/>
</dbReference>
<evidence type="ECO:0000313" key="2">
    <source>
        <dbReference type="Proteomes" id="UP000298652"/>
    </source>
</evidence>
<dbReference type="OMA" id="WQKIYPA"/>
<organism evidence="1 2">
    <name type="scientific">Setaria viridis</name>
    <name type="common">Green bristlegrass</name>
    <name type="synonym">Setaria italica subsp. viridis</name>
    <dbReference type="NCBI Taxonomy" id="4556"/>
    <lineage>
        <taxon>Eukaryota</taxon>
        <taxon>Viridiplantae</taxon>
        <taxon>Streptophyta</taxon>
        <taxon>Embryophyta</taxon>
        <taxon>Tracheophyta</taxon>
        <taxon>Spermatophyta</taxon>
        <taxon>Magnoliopsida</taxon>
        <taxon>Liliopsida</taxon>
        <taxon>Poales</taxon>
        <taxon>Poaceae</taxon>
        <taxon>PACMAD clade</taxon>
        <taxon>Panicoideae</taxon>
        <taxon>Panicodae</taxon>
        <taxon>Paniceae</taxon>
        <taxon>Cenchrinae</taxon>
        <taxon>Setaria</taxon>
    </lineage>
</organism>
<reference evidence="1" key="1">
    <citation type="submission" date="2019-03" db="EMBL/GenBank/DDBJ databases">
        <title>WGS assembly of Setaria viridis.</title>
        <authorList>
            <person name="Huang P."/>
            <person name="Jenkins J."/>
            <person name="Grimwood J."/>
            <person name="Barry K."/>
            <person name="Healey A."/>
            <person name="Mamidi S."/>
            <person name="Sreedasyam A."/>
            <person name="Shu S."/>
            <person name="Feldman M."/>
            <person name="Wu J."/>
            <person name="Yu Y."/>
            <person name="Chen C."/>
            <person name="Johnson J."/>
            <person name="Rokhsar D."/>
            <person name="Baxter I."/>
            <person name="Schmutz J."/>
            <person name="Brutnell T."/>
            <person name="Kellogg E."/>
        </authorList>
    </citation>
    <scope>NUCLEOTIDE SEQUENCE [LARGE SCALE GENOMIC DNA]</scope>
</reference>
<name>A0A4U6VUV6_SETVI</name>
<proteinExistence type="predicted"/>
<accession>A0A4U6VUV6</accession>